<organism evidence="4 5">
    <name type="scientific">Rhizobium miluonense</name>
    <dbReference type="NCBI Taxonomy" id="411945"/>
    <lineage>
        <taxon>Bacteria</taxon>
        <taxon>Pseudomonadati</taxon>
        <taxon>Pseudomonadota</taxon>
        <taxon>Alphaproteobacteria</taxon>
        <taxon>Hyphomicrobiales</taxon>
        <taxon>Rhizobiaceae</taxon>
        <taxon>Rhizobium/Agrobacterium group</taxon>
        <taxon>Rhizobium</taxon>
    </lineage>
</organism>
<evidence type="ECO:0000256" key="1">
    <source>
        <dbReference type="ARBA" id="ARBA00022679"/>
    </source>
</evidence>
<dbReference type="InterPro" id="IPR016181">
    <property type="entry name" value="Acyl_CoA_acyltransferase"/>
</dbReference>
<feature type="domain" description="N-acetyltransferase" evidence="3">
    <location>
        <begin position="2"/>
        <end position="119"/>
    </location>
</feature>
<dbReference type="PANTHER" id="PTHR43800:SF1">
    <property type="entry name" value="PEPTIDYL-LYSINE N-ACETYLTRANSFERASE YJAB"/>
    <property type="match status" value="1"/>
</dbReference>
<protein>
    <submittedName>
        <fullName evidence="4">Putative acetyltransferase</fullName>
    </submittedName>
</protein>
<dbReference type="STRING" id="411945.GA0061102_1004177"/>
<sequence>MFQLRRAKPGDLARNYEIWRTAVEATHQFLDTSDREAIGKMVAEDYLPNAGFTVAVDGNDLPHAFLGTTGHHINALFVHADSRGMGLGRLLLESFRTEKDVVTVDVNEQNPEAIGFMRG</sequence>
<dbReference type="AlphaFoldDB" id="A0A1C3ULW9"/>
<dbReference type="EMBL" id="FMAH01000004">
    <property type="protein sequence ID" value="SCB16465.1"/>
    <property type="molecule type" value="Genomic_DNA"/>
</dbReference>
<dbReference type="SUPFAM" id="SSF55729">
    <property type="entry name" value="Acyl-CoA N-acyltransferases (Nat)"/>
    <property type="match status" value="1"/>
</dbReference>
<dbReference type="GO" id="GO:0016747">
    <property type="term" value="F:acyltransferase activity, transferring groups other than amino-acyl groups"/>
    <property type="evidence" value="ECO:0007669"/>
    <property type="project" value="InterPro"/>
</dbReference>
<keyword evidence="1 4" id="KW-0808">Transferase</keyword>
<keyword evidence="2" id="KW-0012">Acyltransferase</keyword>
<dbReference type="CDD" id="cd04301">
    <property type="entry name" value="NAT_SF"/>
    <property type="match status" value="1"/>
</dbReference>
<name>A0A1C3ULW9_9HYPH</name>
<evidence type="ECO:0000256" key="2">
    <source>
        <dbReference type="ARBA" id="ARBA00023315"/>
    </source>
</evidence>
<proteinExistence type="predicted"/>
<dbReference type="Gene3D" id="3.40.630.30">
    <property type="match status" value="1"/>
</dbReference>
<accession>A0A1C3ULW9</accession>
<dbReference type="PROSITE" id="PS51186">
    <property type="entry name" value="GNAT"/>
    <property type="match status" value="1"/>
</dbReference>
<dbReference type="PANTHER" id="PTHR43800">
    <property type="entry name" value="PEPTIDYL-LYSINE N-ACETYLTRANSFERASE YJAB"/>
    <property type="match status" value="1"/>
</dbReference>
<evidence type="ECO:0000259" key="3">
    <source>
        <dbReference type="PROSITE" id="PS51186"/>
    </source>
</evidence>
<dbReference type="Pfam" id="PF00583">
    <property type="entry name" value="Acetyltransf_1"/>
    <property type="match status" value="1"/>
</dbReference>
<gene>
    <name evidence="4" type="ORF">GA0061102_1004177</name>
</gene>
<dbReference type="InterPro" id="IPR000182">
    <property type="entry name" value="GNAT_dom"/>
</dbReference>
<keyword evidence="5" id="KW-1185">Reference proteome</keyword>
<evidence type="ECO:0000313" key="4">
    <source>
        <dbReference type="EMBL" id="SCB16465.1"/>
    </source>
</evidence>
<dbReference type="RefSeq" id="WP_245297937.1">
    <property type="nucleotide sequence ID" value="NZ_FMAH01000004.1"/>
</dbReference>
<evidence type="ECO:0000313" key="5">
    <source>
        <dbReference type="Proteomes" id="UP000199435"/>
    </source>
</evidence>
<reference evidence="5" key="1">
    <citation type="submission" date="2016-08" db="EMBL/GenBank/DDBJ databases">
        <authorList>
            <person name="Varghese N."/>
            <person name="Submissions Spin"/>
        </authorList>
    </citation>
    <scope>NUCLEOTIDE SEQUENCE [LARGE SCALE GENOMIC DNA]</scope>
    <source>
        <strain evidence="5">HAMBI 2971</strain>
    </source>
</reference>
<dbReference type="Proteomes" id="UP000199435">
    <property type="component" value="Unassembled WGS sequence"/>
</dbReference>